<evidence type="ECO:0000259" key="2">
    <source>
        <dbReference type="PROSITE" id="PS51886"/>
    </source>
</evidence>
<dbReference type="InterPro" id="IPR006073">
    <property type="entry name" value="GTP-bd"/>
</dbReference>
<dbReference type="SMART" id="SM00584">
    <property type="entry name" value="TLDc"/>
    <property type="match status" value="1"/>
</dbReference>
<dbReference type="PROSITE" id="PS51886">
    <property type="entry name" value="TLDC"/>
    <property type="match status" value="1"/>
</dbReference>
<accession>A0A6A5E9B1</accession>
<reference evidence="3 4" key="1">
    <citation type="submission" date="2019-06" db="EMBL/GenBank/DDBJ databases">
        <title>A chromosome-scale genome assembly of the European perch, Perca fluviatilis.</title>
        <authorList>
            <person name="Roques C."/>
            <person name="Zahm M."/>
            <person name="Cabau C."/>
            <person name="Klopp C."/>
            <person name="Bouchez O."/>
            <person name="Donnadieu C."/>
            <person name="Kuhl H."/>
            <person name="Gislard M."/>
            <person name="Guendouz S."/>
            <person name="Journot L."/>
            <person name="Haffray P."/>
            <person name="Bestin A."/>
            <person name="Morvezen R."/>
            <person name="Feron R."/>
            <person name="Wen M."/>
            <person name="Jouanno E."/>
            <person name="Herpin A."/>
            <person name="Schartl M."/>
            <person name="Postlethwait J."/>
            <person name="Schaerlinger B."/>
            <person name="Chardard D."/>
            <person name="Lecocq T."/>
            <person name="Poncet C."/>
            <person name="Jaffrelo L."/>
            <person name="Lampietro C."/>
            <person name="Guiguen Y."/>
        </authorList>
    </citation>
    <scope>NUCLEOTIDE SEQUENCE [LARGE SCALE GENOMIC DNA]</scope>
    <source>
        <tissue evidence="3">Blood</tissue>
    </source>
</reference>
<proteinExistence type="inferred from homology"/>
<comment type="caution">
    <text evidence="3">The sequence shown here is derived from an EMBL/GenBank/DDBJ whole genome shotgun (WGS) entry which is preliminary data.</text>
</comment>
<dbReference type="CDD" id="cd00882">
    <property type="entry name" value="Ras_like_GTPase"/>
    <property type="match status" value="1"/>
</dbReference>
<dbReference type="GO" id="GO:0005525">
    <property type="term" value="F:GTP binding"/>
    <property type="evidence" value="ECO:0007669"/>
    <property type="project" value="InterPro"/>
</dbReference>
<dbReference type="EMBL" id="VHII01000009">
    <property type="protein sequence ID" value="KAF1385511.1"/>
    <property type="molecule type" value="Genomic_DNA"/>
</dbReference>
<name>A0A6A5E9B1_PERFL</name>
<protein>
    <recommendedName>
        <fullName evidence="2">TLDc domain-containing protein</fullName>
    </recommendedName>
</protein>
<dbReference type="PANTHER" id="PTHR14241:SF19">
    <property type="entry name" value="INTERFERON-INDUCED PROTEIN 44-LIKE ISOFORM X1-RELATED"/>
    <property type="match status" value="1"/>
</dbReference>
<dbReference type="InterPro" id="IPR027417">
    <property type="entry name" value="P-loop_NTPase"/>
</dbReference>
<dbReference type="OrthoDB" id="25620at2759"/>
<evidence type="ECO:0000256" key="1">
    <source>
        <dbReference type="ARBA" id="ARBA00009243"/>
    </source>
</evidence>
<organism evidence="3 4">
    <name type="scientific">Perca fluviatilis</name>
    <name type="common">European perch</name>
    <dbReference type="NCBI Taxonomy" id="8168"/>
    <lineage>
        <taxon>Eukaryota</taxon>
        <taxon>Metazoa</taxon>
        <taxon>Chordata</taxon>
        <taxon>Craniata</taxon>
        <taxon>Vertebrata</taxon>
        <taxon>Euteleostomi</taxon>
        <taxon>Actinopterygii</taxon>
        <taxon>Neopterygii</taxon>
        <taxon>Teleostei</taxon>
        <taxon>Neoteleostei</taxon>
        <taxon>Acanthomorphata</taxon>
        <taxon>Eupercaria</taxon>
        <taxon>Perciformes</taxon>
        <taxon>Percoidei</taxon>
        <taxon>Percidae</taxon>
        <taxon>Percinae</taxon>
        <taxon>Perca</taxon>
    </lineage>
</organism>
<dbReference type="Gene3D" id="3.40.50.300">
    <property type="entry name" value="P-loop containing nucleotide triphosphate hydrolases"/>
    <property type="match status" value="1"/>
</dbReference>
<dbReference type="GO" id="GO:0006955">
    <property type="term" value="P:immune response"/>
    <property type="evidence" value="ECO:0007669"/>
    <property type="project" value="TreeGrafter"/>
</dbReference>
<evidence type="ECO:0000313" key="3">
    <source>
        <dbReference type="EMBL" id="KAF1385511.1"/>
    </source>
</evidence>
<dbReference type="Pfam" id="PF01926">
    <property type="entry name" value="MMR_HSR1"/>
    <property type="match status" value="1"/>
</dbReference>
<evidence type="ECO:0000313" key="4">
    <source>
        <dbReference type="Proteomes" id="UP000465112"/>
    </source>
</evidence>
<dbReference type="AlphaFoldDB" id="A0A6A5E9B1"/>
<gene>
    <name evidence="3" type="ORF">PFLUV_G00108530</name>
</gene>
<keyword evidence="4" id="KW-1185">Reference proteome</keyword>
<dbReference type="Proteomes" id="UP000465112">
    <property type="component" value="Chromosome 9"/>
</dbReference>
<dbReference type="InterPro" id="IPR006571">
    <property type="entry name" value="TLDc_dom"/>
</dbReference>
<dbReference type="PANTHER" id="PTHR14241">
    <property type="entry name" value="INTERFERON-INDUCED PROTEIN 44"/>
    <property type="match status" value="1"/>
</dbReference>
<comment type="similarity">
    <text evidence="1">Belongs to the IFI44 family.</text>
</comment>
<dbReference type="Pfam" id="PF07534">
    <property type="entry name" value="TLD"/>
    <property type="match status" value="1"/>
</dbReference>
<feature type="domain" description="TLDc" evidence="2">
    <location>
        <begin position="1"/>
        <end position="157"/>
    </location>
</feature>
<sequence>MNSMLTNSQQKTIRSQLGRVKLQLLYKASIHGFTGAAFHQRCDTRCPTVSVGYNASGYVFGGYTKQPFSQSGQYVHDDQAFLFTFSGEKLLKYPVTGPANALRMMANCGPYFGETLVLVNGSKAVVYTNPGNYYHFNAAEMHGNDLNLTECEVYEVEETTELERPWRTITWESEKKKELMETIKTYKPTVSSVSQVRVLLIGPVGAGKSSFFNSINSVFRGHVTSQAIAGSSTTSLTTQFRTYSVKAGRDGKHLPIILCDTMGLEESTGAGLDIDDISSILKGHLPDRYQFNPSAPLHSETSGYRKSPGLKDKIHCVAYITDACKVSIMPTKLEEKLNAIRRKVNLMGIPQLVLVTKVDEACPLVTEDVRNIYKSGYIKEIMQEVSARLGVPLSCVVPVKNYSEELELDPNCDILLLSAIIQMLRFTDNYFDEISDQFSNIEVKE</sequence>
<dbReference type="SUPFAM" id="SSF52540">
    <property type="entry name" value="P-loop containing nucleoside triphosphate hydrolases"/>
    <property type="match status" value="1"/>
</dbReference>